<reference evidence="1" key="1">
    <citation type="submission" date="2009-05" db="EMBL/GenBank/DDBJ databases">
        <authorList>
            <person name="Harkins D.M."/>
            <person name="DeShazer D."/>
            <person name="Woods D.E."/>
            <person name="Brinkac L.M."/>
            <person name="Brown K.A."/>
            <person name="Hung G.C."/>
            <person name="Tuanyok A."/>
            <person name="Zhang B."/>
            <person name="Nierman W.C."/>
        </authorList>
    </citation>
    <scope>NUCLEOTIDE SEQUENCE [LARGE SCALE GENOMIC DNA]</scope>
    <source>
        <strain evidence="1">1710a</strain>
    </source>
</reference>
<sequence>MLTFNRHTVALDERFACFVAQPLDAALPIVVDSPHSGIAYPPDFGAVAPRHAILTSWDAFVDELWAGAPERGCALVGARFPRAYIDPNRAVTDIDAALLAEPWPEPLAPQSYTRRGMGLIRRYALPGVPLYDRKLSLDEVRHRIDTYYLPYRRALADAAEPLYAKHGALWHVDCHSMKSRGNAMNLDAGAARPDVVVSDRLGTSADPAFTRWTADWFAHAGYRVRINAPYQGGDLLNALAAPARRRHSIQIEFNRALYMNETAFDKHAGFAALKRTVDAYLDALAAHVRAQLPPPRGEGVSR</sequence>
<dbReference type="SUPFAM" id="SSF53187">
    <property type="entry name" value="Zn-dependent exopeptidases"/>
    <property type="match status" value="1"/>
</dbReference>
<name>A0A0E1VWX5_BURPE</name>
<dbReference type="InterPro" id="IPR007709">
    <property type="entry name" value="N-FG_amidohydro"/>
</dbReference>
<keyword evidence="1" id="KW-0378">Hydrolase</keyword>
<accession>A0A0E1VWX5</accession>
<gene>
    <name evidence="1" type="ORF">BURPS1710A_A2897</name>
</gene>
<dbReference type="HOGENOM" id="CLU_069318_1_0_4"/>
<dbReference type="AlphaFoldDB" id="A0A0E1VWX5"/>
<dbReference type="GO" id="GO:0016787">
    <property type="term" value="F:hydrolase activity"/>
    <property type="evidence" value="ECO:0007669"/>
    <property type="project" value="UniProtKB-KW"/>
</dbReference>
<evidence type="ECO:0000313" key="1">
    <source>
        <dbReference type="EMBL" id="EET05398.1"/>
    </source>
</evidence>
<proteinExistence type="predicted"/>
<protein>
    <submittedName>
        <fullName evidence="1">Putative N-formylglutamate amidohydrolase</fullName>
    </submittedName>
</protein>
<dbReference type="Pfam" id="PF05013">
    <property type="entry name" value="FGase"/>
    <property type="match status" value="1"/>
</dbReference>
<organism evidence="1">
    <name type="scientific">Burkholderia pseudomallei 1710a</name>
    <dbReference type="NCBI Taxonomy" id="320371"/>
    <lineage>
        <taxon>Bacteria</taxon>
        <taxon>Pseudomonadati</taxon>
        <taxon>Pseudomonadota</taxon>
        <taxon>Betaproteobacteria</taxon>
        <taxon>Burkholderiales</taxon>
        <taxon>Burkholderiaceae</taxon>
        <taxon>Burkholderia</taxon>
        <taxon>pseudomallei group</taxon>
    </lineage>
</organism>
<dbReference type="EMBL" id="CM000833">
    <property type="protein sequence ID" value="EET05398.1"/>
    <property type="molecule type" value="Genomic_DNA"/>
</dbReference>
<dbReference type="Proteomes" id="UP000001812">
    <property type="component" value="Chromosome II"/>
</dbReference>
<dbReference type="Gene3D" id="3.40.630.40">
    <property type="entry name" value="Zn-dependent exopeptidases"/>
    <property type="match status" value="1"/>
</dbReference>